<gene>
    <name evidence="1" type="ORF">COMA1_10532</name>
</gene>
<proteinExistence type="predicted"/>
<dbReference type="AlphaFoldDB" id="A0A0S4L6A1"/>
<dbReference type="RefSeq" id="WP_090743297.1">
    <property type="nucleotide sequence ID" value="NZ_CZQA01000001.1"/>
</dbReference>
<reference evidence="1 2" key="1">
    <citation type="submission" date="2015-10" db="EMBL/GenBank/DDBJ databases">
        <authorList>
            <person name="Gilbert D.G."/>
        </authorList>
    </citation>
    <scope>NUCLEOTIDE SEQUENCE [LARGE SCALE GENOMIC DNA]</scope>
    <source>
        <strain evidence="1">COMA1</strain>
    </source>
</reference>
<evidence type="ECO:0000313" key="1">
    <source>
        <dbReference type="EMBL" id="CUS32254.1"/>
    </source>
</evidence>
<evidence type="ECO:0000313" key="2">
    <source>
        <dbReference type="Proteomes" id="UP000199032"/>
    </source>
</evidence>
<dbReference type="STRING" id="1742972.COMA1_10532"/>
<accession>A0A0S4L6A1</accession>
<keyword evidence="2" id="KW-1185">Reference proteome</keyword>
<name>A0A0S4L6A1_9BACT</name>
<protein>
    <submittedName>
        <fullName evidence="1">Uncharacterized protein</fullName>
    </submittedName>
</protein>
<sequence length="155" mass="16884">MSVNTTIHHYKNVPVNSVRYSVYLEMSDAAEPFQPKAGLAYNSPGLSLYYTKNRTAPVPVALVDLTSAQDVWTSGGVKEVDSVNLPGLVRFDLPNDVFKGDQKSSEVLVTIKATGFRTLTVRIPLVDNVQDASPKGVVSAVPYAGWKNQTVRTDN</sequence>
<dbReference type="Proteomes" id="UP000199032">
    <property type="component" value="Unassembled WGS sequence"/>
</dbReference>
<dbReference type="EMBL" id="CZQA01000001">
    <property type="protein sequence ID" value="CUS32254.1"/>
    <property type="molecule type" value="Genomic_DNA"/>
</dbReference>
<organism evidence="1 2">
    <name type="scientific">Candidatus Nitrospira nitrosa</name>
    <dbReference type="NCBI Taxonomy" id="1742972"/>
    <lineage>
        <taxon>Bacteria</taxon>
        <taxon>Pseudomonadati</taxon>
        <taxon>Nitrospirota</taxon>
        <taxon>Nitrospiria</taxon>
        <taxon>Nitrospirales</taxon>
        <taxon>Nitrospiraceae</taxon>
        <taxon>Nitrospira</taxon>
    </lineage>
</organism>